<accession>A0A2A2JWV5</accession>
<keyword evidence="3" id="KW-1185">Reference proteome</keyword>
<feature type="compositionally biased region" description="Basic and acidic residues" evidence="1">
    <location>
        <begin position="128"/>
        <end position="137"/>
    </location>
</feature>
<evidence type="ECO:0000256" key="1">
    <source>
        <dbReference type="SAM" id="MobiDB-lite"/>
    </source>
</evidence>
<evidence type="ECO:0000313" key="3">
    <source>
        <dbReference type="Proteomes" id="UP000218231"/>
    </source>
</evidence>
<dbReference type="EMBL" id="LIAE01010151">
    <property type="protein sequence ID" value="PAV66164.1"/>
    <property type="molecule type" value="Genomic_DNA"/>
</dbReference>
<feature type="region of interest" description="Disordered" evidence="1">
    <location>
        <begin position="1"/>
        <end position="41"/>
    </location>
</feature>
<feature type="compositionally biased region" description="Basic and acidic residues" evidence="1">
    <location>
        <begin position="1"/>
        <end position="17"/>
    </location>
</feature>
<name>A0A2A2JWV5_9BILA</name>
<sequence>MARQDPTPRHPRLDIGGERTLPFEGMDAPRNVDHQRVGGQQRHRRAVARAAIRQPLQPVHVGMRIGRKHLQLGHARAGIGQRQPRLQPGARRGQIGRGQPDRLAHRLDEGDRRLTADEQMRPGGAQPLDREPRKDQRQIAARHGNSWHHDPTPRASAAPRGRHAGAHIRRRKPAGLARPPPAPDPARSRARRQRSTASQRRLPPVPRRSAATAM</sequence>
<reference evidence="2 3" key="1">
    <citation type="journal article" date="2017" name="Curr. Biol.">
        <title>Genome architecture and evolution of a unichromosomal asexual nematode.</title>
        <authorList>
            <person name="Fradin H."/>
            <person name="Zegar C."/>
            <person name="Gutwein M."/>
            <person name="Lucas J."/>
            <person name="Kovtun M."/>
            <person name="Corcoran D."/>
            <person name="Baugh L.R."/>
            <person name="Kiontke K."/>
            <person name="Gunsalus K."/>
            <person name="Fitch D.H."/>
            <person name="Piano F."/>
        </authorList>
    </citation>
    <scope>NUCLEOTIDE SEQUENCE [LARGE SCALE GENOMIC DNA]</scope>
    <source>
        <strain evidence="2">PF1309</strain>
    </source>
</reference>
<feature type="compositionally biased region" description="Basic residues" evidence="1">
    <location>
        <begin position="160"/>
        <end position="173"/>
    </location>
</feature>
<comment type="caution">
    <text evidence="2">The sequence shown here is derived from an EMBL/GenBank/DDBJ whole genome shotgun (WGS) entry which is preliminary data.</text>
</comment>
<feature type="region of interest" description="Disordered" evidence="1">
    <location>
        <begin position="74"/>
        <end position="214"/>
    </location>
</feature>
<gene>
    <name evidence="2" type="ORF">WR25_10134</name>
</gene>
<proteinExistence type="predicted"/>
<organism evidence="2 3">
    <name type="scientific">Diploscapter pachys</name>
    <dbReference type="NCBI Taxonomy" id="2018661"/>
    <lineage>
        <taxon>Eukaryota</taxon>
        <taxon>Metazoa</taxon>
        <taxon>Ecdysozoa</taxon>
        <taxon>Nematoda</taxon>
        <taxon>Chromadorea</taxon>
        <taxon>Rhabditida</taxon>
        <taxon>Rhabditina</taxon>
        <taxon>Rhabditomorpha</taxon>
        <taxon>Rhabditoidea</taxon>
        <taxon>Rhabditidae</taxon>
        <taxon>Diploscapter</taxon>
    </lineage>
</organism>
<feature type="compositionally biased region" description="Basic and acidic residues" evidence="1">
    <location>
        <begin position="99"/>
        <end position="120"/>
    </location>
</feature>
<dbReference type="AlphaFoldDB" id="A0A2A2JWV5"/>
<dbReference type="Proteomes" id="UP000218231">
    <property type="component" value="Unassembled WGS sequence"/>
</dbReference>
<evidence type="ECO:0000313" key="2">
    <source>
        <dbReference type="EMBL" id="PAV66164.1"/>
    </source>
</evidence>
<protein>
    <submittedName>
        <fullName evidence="2">Uncharacterized protein</fullName>
    </submittedName>
</protein>